<dbReference type="OrthoDB" id="198652at2759"/>
<dbReference type="AlphaFoldDB" id="A0A0D0CRM9"/>
<dbReference type="EMBL" id="KN826742">
    <property type="protein sequence ID" value="KIK78013.1"/>
    <property type="molecule type" value="Genomic_DNA"/>
</dbReference>
<keyword evidence="2" id="KW-1185">Reference proteome</keyword>
<protein>
    <submittedName>
        <fullName evidence="1">Uncharacterized protein</fullName>
    </submittedName>
</protein>
<evidence type="ECO:0000313" key="1">
    <source>
        <dbReference type="EMBL" id="KIK78013.1"/>
    </source>
</evidence>
<dbReference type="InParanoid" id="A0A0D0CRM9"/>
<name>A0A0D0CRM9_9AGAM</name>
<gene>
    <name evidence="1" type="ORF">PAXRUDRAFT_71220</name>
</gene>
<dbReference type="Proteomes" id="UP000054538">
    <property type="component" value="Unassembled WGS sequence"/>
</dbReference>
<organism evidence="1 2">
    <name type="scientific">Paxillus rubicundulus Ve08.2h10</name>
    <dbReference type="NCBI Taxonomy" id="930991"/>
    <lineage>
        <taxon>Eukaryota</taxon>
        <taxon>Fungi</taxon>
        <taxon>Dikarya</taxon>
        <taxon>Basidiomycota</taxon>
        <taxon>Agaricomycotina</taxon>
        <taxon>Agaricomycetes</taxon>
        <taxon>Agaricomycetidae</taxon>
        <taxon>Boletales</taxon>
        <taxon>Paxilineae</taxon>
        <taxon>Paxillaceae</taxon>
        <taxon>Paxillus</taxon>
    </lineage>
</organism>
<dbReference type="HOGENOM" id="CLU_188061_0_0_1"/>
<reference evidence="1 2" key="1">
    <citation type="submission" date="2014-04" db="EMBL/GenBank/DDBJ databases">
        <authorList>
            <consortium name="DOE Joint Genome Institute"/>
            <person name="Kuo A."/>
            <person name="Kohler A."/>
            <person name="Jargeat P."/>
            <person name="Nagy L.G."/>
            <person name="Floudas D."/>
            <person name="Copeland A."/>
            <person name="Barry K.W."/>
            <person name="Cichocki N."/>
            <person name="Veneault-Fourrey C."/>
            <person name="LaButti K."/>
            <person name="Lindquist E.A."/>
            <person name="Lipzen A."/>
            <person name="Lundell T."/>
            <person name="Morin E."/>
            <person name="Murat C."/>
            <person name="Sun H."/>
            <person name="Tunlid A."/>
            <person name="Henrissat B."/>
            <person name="Grigoriev I.V."/>
            <person name="Hibbett D.S."/>
            <person name="Martin F."/>
            <person name="Nordberg H.P."/>
            <person name="Cantor M.N."/>
            <person name="Hua S.X."/>
        </authorList>
    </citation>
    <scope>NUCLEOTIDE SEQUENCE [LARGE SCALE GENOMIC DNA]</scope>
    <source>
        <strain evidence="1 2">Ve08.2h10</strain>
    </source>
</reference>
<sequence>LINALHDFAQHGSQCLLWDFQCIAGHFNWVLNAYLMLRPGLCVVYAKTVGKLHQKALMWVNWDVQQELQWVIDHASVLTSKGVYLLKSISW</sequence>
<reference evidence="2" key="2">
    <citation type="submission" date="2015-01" db="EMBL/GenBank/DDBJ databases">
        <title>Evolutionary Origins and Diversification of the Mycorrhizal Mutualists.</title>
        <authorList>
            <consortium name="DOE Joint Genome Institute"/>
            <consortium name="Mycorrhizal Genomics Consortium"/>
            <person name="Kohler A."/>
            <person name="Kuo A."/>
            <person name="Nagy L.G."/>
            <person name="Floudas D."/>
            <person name="Copeland A."/>
            <person name="Barry K.W."/>
            <person name="Cichocki N."/>
            <person name="Veneault-Fourrey C."/>
            <person name="LaButti K."/>
            <person name="Lindquist E.A."/>
            <person name="Lipzen A."/>
            <person name="Lundell T."/>
            <person name="Morin E."/>
            <person name="Murat C."/>
            <person name="Riley R."/>
            <person name="Ohm R."/>
            <person name="Sun H."/>
            <person name="Tunlid A."/>
            <person name="Henrissat B."/>
            <person name="Grigoriev I.V."/>
            <person name="Hibbett D.S."/>
            <person name="Martin F."/>
        </authorList>
    </citation>
    <scope>NUCLEOTIDE SEQUENCE [LARGE SCALE GENOMIC DNA]</scope>
    <source>
        <strain evidence="2">Ve08.2h10</strain>
    </source>
</reference>
<proteinExistence type="predicted"/>
<evidence type="ECO:0000313" key="2">
    <source>
        <dbReference type="Proteomes" id="UP000054538"/>
    </source>
</evidence>
<accession>A0A0D0CRM9</accession>
<feature type="non-terminal residue" evidence="1">
    <location>
        <position position="91"/>
    </location>
</feature>
<feature type="non-terminal residue" evidence="1">
    <location>
        <position position="1"/>
    </location>
</feature>